<dbReference type="Gene3D" id="2.60.40.1190">
    <property type="match status" value="1"/>
</dbReference>
<evidence type="ECO:0000313" key="8">
    <source>
        <dbReference type="EMBL" id="TXF12242.1"/>
    </source>
</evidence>
<sequence>MGAPSAFLGLFALVAWAASAVAADAVLVAPRVKGSGPILDVAAPFWKQARAVTVPLLPQTVAAPIHPDNAVKEIQVRAAHNGQWLALLLAWKDPTRDDRIVTDEFGDQVAVEFPIDGHPDRLPSPMMGNAGGRVNILQWRAAFQRDMEQGEPEVKALYPNAIVDLYPDYVLRATDARPYMGALGVDNPISRPTLSPVLDQMAEGWGTLTVKADQHADGRGVWRDGRWTVVITLPLATESQNSPRLAPGGRTVVAFAVWEGGKREVGARKAWSAWVPLQLAR</sequence>
<name>A0A5C7EYS8_9PROT</name>
<accession>A0A5C7EYS8</accession>
<dbReference type="SMART" id="SM00887">
    <property type="entry name" value="EB_dh"/>
    <property type="match status" value="1"/>
</dbReference>
<feature type="signal peptide" evidence="6">
    <location>
        <begin position="1"/>
        <end position="17"/>
    </location>
</feature>
<evidence type="ECO:0000256" key="5">
    <source>
        <dbReference type="ARBA" id="ARBA00023004"/>
    </source>
</evidence>
<comment type="caution">
    <text evidence="8">The sequence shown here is derived from an EMBL/GenBank/DDBJ whole genome shotgun (WGS) entry which is preliminary data.</text>
</comment>
<dbReference type="GO" id="GO:0046872">
    <property type="term" value="F:metal ion binding"/>
    <property type="evidence" value="ECO:0007669"/>
    <property type="project" value="UniProtKB-KW"/>
</dbReference>
<keyword evidence="3" id="KW-0479">Metal-binding</keyword>
<dbReference type="InParanoid" id="A0A5C7EYS8"/>
<keyword evidence="2" id="KW-0349">Heme</keyword>
<dbReference type="RefSeq" id="WP_147799441.1">
    <property type="nucleotide sequence ID" value="NZ_VPFL01000007.1"/>
</dbReference>
<evidence type="ECO:0000256" key="3">
    <source>
        <dbReference type="ARBA" id="ARBA00022723"/>
    </source>
</evidence>
<keyword evidence="4" id="KW-0249">Electron transport</keyword>
<evidence type="ECO:0000256" key="1">
    <source>
        <dbReference type="ARBA" id="ARBA00022448"/>
    </source>
</evidence>
<keyword evidence="6" id="KW-0732">Signal</keyword>
<evidence type="ECO:0000256" key="6">
    <source>
        <dbReference type="SAM" id="SignalP"/>
    </source>
</evidence>
<evidence type="ECO:0000259" key="7">
    <source>
        <dbReference type="SMART" id="SM00887"/>
    </source>
</evidence>
<dbReference type="OrthoDB" id="9772663at2"/>
<dbReference type="AlphaFoldDB" id="A0A5C7EYS8"/>
<keyword evidence="1" id="KW-0813">Transport</keyword>
<dbReference type="InterPro" id="IPR019020">
    <property type="entry name" value="Cyt-c552/DMSO_Rdtase_haem-bd"/>
</dbReference>
<proteinExistence type="predicted"/>
<dbReference type="Pfam" id="PF09459">
    <property type="entry name" value="EB_dh"/>
    <property type="match status" value="2"/>
</dbReference>
<gene>
    <name evidence="8" type="ORF">FR698_06840</name>
</gene>
<evidence type="ECO:0000313" key="9">
    <source>
        <dbReference type="Proteomes" id="UP000321201"/>
    </source>
</evidence>
<dbReference type="EMBL" id="VPFL01000007">
    <property type="protein sequence ID" value="TXF12242.1"/>
    <property type="molecule type" value="Genomic_DNA"/>
</dbReference>
<feature type="chain" id="PRO_5023039229" description="Cytochrome c-552/DMSO reductase-like haem-binding domain-containing protein" evidence="6">
    <location>
        <begin position="18"/>
        <end position="281"/>
    </location>
</feature>
<reference evidence="8 9" key="1">
    <citation type="submission" date="2019-08" db="EMBL/GenBank/DDBJ databases">
        <title>Pelomicrobium methylotrophicum gen. nov., sp. nov. a moderately thermophilic, facultatively anaerobic, lithoautotrophic and methylotrophic bacterium isolated from a terrestrial mud volcano.</title>
        <authorList>
            <person name="Slobodkina G.B."/>
            <person name="Merkel A.Y."/>
            <person name="Slobodkin A.I."/>
        </authorList>
    </citation>
    <scope>NUCLEOTIDE SEQUENCE [LARGE SCALE GENOMIC DNA]</scope>
    <source>
        <strain evidence="8 9">SM250</strain>
    </source>
</reference>
<feature type="domain" description="Cytochrome c-552/DMSO reductase-like haem-binding" evidence="7">
    <location>
        <begin position="43"/>
        <end position="270"/>
    </location>
</feature>
<dbReference type="Proteomes" id="UP000321201">
    <property type="component" value="Unassembled WGS sequence"/>
</dbReference>
<dbReference type="GO" id="GO:0020037">
    <property type="term" value="F:heme binding"/>
    <property type="evidence" value="ECO:0007669"/>
    <property type="project" value="InterPro"/>
</dbReference>
<keyword evidence="5" id="KW-0408">Iron</keyword>
<evidence type="ECO:0000256" key="2">
    <source>
        <dbReference type="ARBA" id="ARBA00022617"/>
    </source>
</evidence>
<keyword evidence="9" id="KW-1185">Reference proteome</keyword>
<evidence type="ECO:0000256" key="4">
    <source>
        <dbReference type="ARBA" id="ARBA00022982"/>
    </source>
</evidence>
<protein>
    <recommendedName>
        <fullName evidence="7">Cytochrome c-552/DMSO reductase-like haem-binding domain-containing protein</fullName>
    </recommendedName>
</protein>
<organism evidence="8 9">
    <name type="scientific">Pelomicrobium methylotrophicum</name>
    <dbReference type="NCBI Taxonomy" id="2602750"/>
    <lineage>
        <taxon>Bacteria</taxon>
        <taxon>Pseudomonadati</taxon>
        <taxon>Pseudomonadota</taxon>
        <taxon>Hydrogenophilia</taxon>
        <taxon>Hydrogenophilia incertae sedis</taxon>
        <taxon>Pelomicrobium</taxon>
    </lineage>
</organism>